<evidence type="ECO:0000313" key="4">
    <source>
        <dbReference type="Proteomes" id="UP001589748"/>
    </source>
</evidence>
<sequence length="137" mass="12740">MSRGRVRPGVGGPDAGSGSALVLGITALALGAALTVAGLGAATTARHRATAAADLAALAAADVALGRSPGGPATACGRAGEVATAGSARLVGCRVSVVDGSPVVDVSTAVDLPGALHGLGPARASARAGAQPTRTGS</sequence>
<protein>
    <submittedName>
        <fullName evidence="3">Rv3654c family TadE-like protein</fullName>
    </submittedName>
</protein>
<evidence type="ECO:0000313" key="3">
    <source>
        <dbReference type="EMBL" id="MFB9377549.1"/>
    </source>
</evidence>
<organism evidence="3 4">
    <name type="scientific">Kineococcus gynurae</name>
    <dbReference type="NCBI Taxonomy" id="452979"/>
    <lineage>
        <taxon>Bacteria</taxon>
        <taxon>Bacillati</taxon>
        <taxon>Actinomycetota</taxon>
        <taxon>Actinomycetes</taxon>
        <taxon>Kineosporiales</taxon>
        <taxon>Kineosporiaceae</taxon>
        <taxon>Kineococcus</taxon>
    </lineage>
</organism>
<keyword evidence="1" id="KW-0472">Membrane</keyword>
<name>A0ABV5LU06_9ACTN</name>
<dbReference type="EMBL" id="JBHMDM010000005">
    <property type="protein sequence ID" value="MFB9377549.1"/>
    <property type="molecule type" value="Genomic_DNA"/>
</dbReference>
<feature type="transmembrane region" description="Helical" evidence="1">
    <location>
        <begin position="20"/>
        <end position="42"/>
    </location>
</feature>
<dbReference type="InterPro" id="IPR028087">
    <property type="entry name" value="Tad_N"/>
</dbReference>
<comment type="caution">
    <text evidence="3">The sequence shown here is derived from an EMBL/GenBank/DDBJ whole genome shotgun (WGS) entry which is preliminary data.</text>
</comment>
<keyword evidence="4" id="KW-1185">Reference proteome</keyword>
<proteinExistence type="predicted"/>
<dbReference type="RefSeq" id="WP_380155453.1">
    <property type="nucleotide sequence ID" value="NZ_JBHMDM010000005.1"/>
</dbReference>
<evidence type="ECO:0000259" key="2">
    <source>
        <dbReference type="Pfam" id="PF13400"/>
    </source>
</evidence>
<reference evidence="3 4" key="1">
    <citation type="submission" date="2024-09" db="EMBL/GenBank/DDBJ databases">
        <authorList>
            <person name="Sun Q."/>
            <person name="Mori K."/>
        </authorList>
    </citation>
    <scope>NUCLEOTIDE SEQUENCE [LARGE SCALE GENOMIC DNA]</scope>
    <source>
        <strain evidence="3 4">TISTR 1856</strain>
    </source>
</reference>
<dbReference type="NCBIfam" id="TIGR03816">
    <property type="entry name" value="tadE_like_DECH"/>
    <property type="match status" value="1"/>
</dbReference>
<accession>A0ABV5LU06</accession>
<keyword evidence="1" id="KW-1133">Transmembrane helix</keyword>
<keyword evidence="1" id="KW-0812">Transmembrane</keyword>
<evidence type="ECO:0000256" key="1">
    <source>
        <dbReference type="SAM" id="Phobius"/>
    </source>
</evidence>
<gene>
    <name evidence="3" type="ORF">ACFFVI_11255</name>
</gene>
<dbReference type="Pfam" id="PF13400">
    <property type="entry name" value="Tad"/>
    <property type="match status" value="1"/>
</dbReference>
<feature type="domain" description="Putative Flp pilus-assembly TadG-like N-terminal" evidence="2">
    <location>
        <begin position="16"/>
        <end position="62"/>
    </location>
</feature>
<dbReference type="InterPro" id="IPR021202">
    <property type="entry name" value="Rv3654c-like"/>
</dbReference>
<dbReference type="Proteomes" id="UP001589748">
    <property type="component" value="Unassembled WGS sequence"/>
</dbReference>